<sequence length="112" mass="11871">MRSVNGYIAGIPESQDLNELKSCLFFNPAIPTSDPLRAIHITTHASCYGVTWSEAEKRLFAPDTVSHSVGARNTSITTGFKSPPKHALSGSSSPNTGRTCQIVEGLVGKGTP</sequence>
<feature type="compositionally biased region" description="Polar residues" evidence="1">
    <location>
        <begin position="69"/>
        <end position="80"/>
    </location>
</feature>
<dbReference type="Proteomes" id="UP000828390">
    <property type="component" value="Unassembled WGS sequence"/>
</dbReference>
<protein>
    <submittedName>
        <fullName evidence="2">Uncharacterized protein</fullName>
    </submittedName>
</protein>
<reference evidence="2" key="2">
    <citation type="submission" date="2020-11" db="EMBL/GenBank/DDBJ databases">
        <authorList>
            <person name="McCartney M.A."/>
            <person name="Auch B."/>
            <person name="Kono T."/>
            <person name="Mallez S."/>
            <person name="Becker A."/>
            <person name="Gohl D.M."/>
            <person name="Silverstein K.A.T."/>
            <person name="Koren S."/>
            <person name="Bechman K.B."/>
            <person name="Herman A."/>
            <person name="Abrahante J.E."/>
            <person name="Garbe J."/>
        </authorList>
    </citation>
    <scope>NUCLEOTIDE SEQUENCE</scope>
    <source>
        <strain evidence="2">Duluth1</strain>
        <tissue evidence="2">Whole animal</tissue>
    </source>
</reference>
<feature type="compositionally biased region" description="Polar residues" evidence="1">
    <location>
        <begin position="89"/>
        <end position="99"/>
    </location>
</feature>
<dbReference type="EMBL" id="JAIWYP010000009">
    <property type="protein sequence ID" value="KAH3769306.1"/>
    <property type="molecule type" value="Genomic_DNA"/>
</dbReference>
<feature type="region of interest" description="Disordered" evidence="1">
    <location>
        <begin position="69"/>
        <end position="112"/>
    </location>
</feature>
<proteinExistence type="predicted"/>
<evidence type="ECO:0000256" key="1">
    <source>
        <dbReference type="SAM" id="MobiDB-lite"/>
    </source>
</evidence>
<organism evidence="2 3">
    <name type="scientific">Dreissena polymorpha</name>
    <name type="common">Zebra mussel</name>
    <name type="synonym">Mytilus polymorpha</name>
    <dbReference type="NCBI Taxonomy" id="45954"/>
    <lineage>
        <taxon>Eukaryota</taxon>
        <taxon>Metazoa</taxon>
        <taxon>Spiralia</taxon>
        <taxon>Lophotrochozoa</taxon>
        <taxon>Mollusca</taxon>
        <taxon>Bivalvia</taxon>
        <taxon>Autobranchia</taxon>
        <taxon>Heteroconchia</taxon>
        <taxon>Euheterodonta</taxon>
        <taxon>Imparidentia</taxon>
        <taxon>Neoheterodontei</taxon>
        <taxon>Myida</taxon>
        <taxon>Dreissenoidea</taxon>
        <taxon>Dreissenidae</taxon>
        <taxon>Dreissena</taxon>
    </lineage>
</organism>
<name>A0A9D4DX93_DREPO</name>
<gene>
    <name evidence="2" type="ORF">DPMN_170556</name>
</gene>
<reference evidence="2" key="1">
    <citation type="journal article" date="2019" name="bioRxiv">
        <title>The Genome of the Zebra Mussel, Dreissena polymorpha: A Resource for Invasive Species Research.</title>
        <authorList>
            <person name="McCartney M.A."/>
            <person name="Auch B."/>
            <person name="Kono T."/>
            <person name="Mallez S."/>
            <person name="Zhang Y."/>
            <person name="Obille A."/>
            <person name="Becker A."/>
            <person name="Abrahante J.E."/>
            <person name="Garbe J."/>
            <person name="Badalamenti J.P."/>
            <person name="Herman A."/>
            <person name="Mangelson H."/>
            <person name="Liachko I."/>
            <person name="Sullivan S."/>
            <person name="Sone E.D."/>
            <person name="Koren S."/>
            <person name="Silverstein K.A.T."/>
            <person name="Beckman K.B."/>
            <person name="Gohl D.M."/>
        </authorList>
    </citation>
    <scope>NUCLEOTIDE SEQUENCE</scope>
    <source>
        <strain evidence="2">Duluth1</strain>
        <tissue evidence="2">Whole animal</tissue>
    </source>
</reference>
<comment type="caution">
    <text evidence="2">The sequence shown here is derived from an EMBL/GenBank/DDBJ whole genome shotgun (WGS) entry which is preliminary data.</text>
</comment>
<dbReference type="AlphaFoldDB" id="A0A9D4DX93"/>
<keyword evidence="3" id="KW-1185">Reference proteome</keyword>
<evidence type="ECO:0000313" key="2">
    <source>
        <dbReference type="EMBL" id="KAH3769306.1"/>
    </source>
</evidence>
<accession>A0A9D4DX93</accession>
<evidence type="ECO:0000313" key="3">
    <source>
        <dbReference type="Proteomes" id="UP000828390"/>
    </source>
</evidence>